<evidence type="ECO:0000259" key="6">
    <source>
        <dbReference type="PROSITE" id="PS50977"/>
    </source>
</evidence>
<dbReference type="InterPro" id="IPR036271">
    <property type="entry name" value="Tet_transcr_reg_TetR-rel_C_sf"/>
</dbReference>
<accession>A0A846XPS8</accession>
<dbReference type="InterPro" id="IPR003012">
    <property type="entry name" value="Tet_transcr_reg_TetR"/>
</dbReference>
<dbReference type="Gene3D" id="1.10.357.10">
    <property type="entry name" value="Tetracycline Repressor, domain 2"/>
    <property type="match status" value="1"/>
</dbReference>
<dbReference type="SUPFAM" id="SSF48498">
    <property type="entry name" value="Tetracyclin repressor-like, C-terminal domain"/>
    <property type="match status" value="1"/>
</dbReference>
<dbReference type="SUPFAM" id="SSF46689">
    <property type="entry name" value="Homeodomain-like"/>
    <property type="match status" value="1"/>
</dbReference>
<keyword evidence="2" id="KW-0805">Transcription regulation</keyword>
<dbReference type="AlphaFoldDB" id="A0A846XPS8"/>
<evidence type="ECO:0000313" key="8">
    <source>
        <dbReference type="Proteomes" id="UP000565715"/>
    </source>
</evidence>
<keyword evidence="4" id="KW-0804">Transcription</keyword>
<dbReference type="PROSITE" id="PS50977">
    <property type="entry name" value="HTH_TETR_2"/>
    <property type="match status" value="1"/>
</dbReference>
<feature type="DNA-binding region" description="H-T-H motif" evidence="5">
    <location>
        <begin position="94"/>
        <end position="113"/>
    </location>
</feature>
<evidence type="ECO:0000256" key="2">
    <source>
        <dbReference type="ARBA" id="ARBA00023015"/>
    </source>
</evidence>
<gene>
    <name evidence="7" type="ORF">HGA13_26985</name>
</gene>
<dbReference type="Pfam" id="PF00440">
    <property type="entry name" value="TetR_N"/>
    <property type="match status" value="1"/>
</dbReference>
<feature type="domain" description="HTH tetR-type" evidence="6">
    <location>
        <begin position="71"/>
        <end position="131"/>
    </location>
</feature>
<dbReference type="GO" id="GO:0003700">
    <property type="term" value="F:DNA-binding transcription factor activity"/>
    <property type="evidence" value="ECO:0007669"/>
    <property type="project" value="TreeGrafter"/>
</dbReference>
<dbReference type="Pfam" id="PF02909">
    <property type="entry name" value="TetR_C_1"/>
    <property type="match status" value="1"/>
</dbReference>
<dbReference type="InterPro" id="IPR004111">
    <property type="entry name" value="Repressor_TetR_C"/>
</dbReference>
<dbReference type="PRINTS" id="PR00455">
    <property type="entry name" value="HTHTETR"/>
</dbReference>
<dbReference type="EMBL" id="JAAXOO010000007">
    <property type="protein sequence ID" value="NKY36690.1"/>
    <property type="molecule type" value="Genomic_DNA"/>
</dbReference>
<keyword evidence="1" id="KW-0678">Repressor</keyword>
<sequence length="289" mass="32214">MRLTTAQPLFRHGISCVEIESVTHCARCGAELRQPARGRRRRYCTRSCQARAYRARQTAAPARERPAPPRRLSAIAITRAAVELADHSGLDGLTMRRLAGELGVTTAALYRYFDDREQLLATMVDLVVGTPPPPPRELSGWRARLRYEAHREWQLYRRHPWVLPVLSRLQPPLGPGLLDTLERTLSAFDEVDLPPAELMSAYLSYSALVQGLALLWTSERIDRFGGPGDTEPVPTGLADLIDATARPTLYRVFDPLAVPPPELDFDALLSYGVDILLDGVAVRQRTATE</sequence>
<dbReference type="Proteomes" id="UP000565715">
    <property type="component" value="Unassembled WGS sequence"/>
</dbReference>
<dbReference type="GO" id="GO:0046677">
    <property type="term" value="P:response to antibiotic"/>
    <property type="evidence" value="ECO:0007669"/>
    <property type="project" value="InterPro"/>
</dbReference>
<name>A0A846XPS8_9NOCA</name>
<comment type="caution">
    <text evidence="7">The sequence shown here is derived from an EMBL/GenBank/DDBJ whole genome shotgun (WGS) entry which is preliminary data.</text>
</comment>
<evidence type="ECO:0000313" key="7">
    <source>
        <dbReference type="EMBL" id="NKY36690.1"/>
    </source>
</evidence>
<dbReference type="PANTHER" id="PTHR30055">
    <property type="entry name" value="HTH-TYPE TRANSCRIPTIONAL REGULATOR RUTR"/>
    <property type="match status" value="1"/>
</dbReference>
<dbReference type="InterPro" id="IPR050109">
    <property type="entry name" value="HTH-type_TetR-like_transc_reg"/>
</dbReference>
<dbReference type="Gene3D" id="1.10.10.60">
    <property type="entry name" value="Homeodomain-like"/>
    <property type="match status" value="1"/>
</dbReference>
<keyword evidence="8" id="KW-1185">Reference proteome</keyword>
<evidence type="ECO:0000256" key="1">
    <source>
        <dbReference type="ARBA" id="ARBA00022491"/>
    </source>
</evidence>
<evidence type="ECO:0000256" key="5">
    <source>
        <dbReference type="PROSITE-ProRule" id="PRU00335"/>
    </source>
</evidence>
<dbReference type="GO" id="GO:0000976">
    <property type="term" value="F:transcription cis-regulatory region binding"/>
    <property type="evidence" value="ECO:0007669"/>
    <property type="project" value="TreeGrafter"/>
</dbReference>
<dbReference type="GO" id="GO:0045892">
    <property type="term" value="P:negative regulation of DNA-templated transcription"/>
    <property type="evidence" value="ECO:0007669"/>
    <property type="project" value="InterPro"/>
</dbReference>
<organism evidence="7 8">
    <name type="scientific">Nocardia speluncae</name>
    <dbReference type="NCBI Taxonomy" id="419477"/>
    <lineage>
        <taxon>Bacteria</taxon>
        <taxon>Bacillati</taxon>
        <taxon>Actinomycetota</taxon>
        <taxon>Actinomycetes</taxon>
        <taxon>Mycobacteriales</taxon>
        <taxon>Nocardiaceae</taxon>
        <taxon>Nocardia</taxon>
    </lineage>
</organism>
<reference evidence="7 8" key="1">
    <citation type="submission" date="2020-04" db="EMBL/GenBank/DDBJ databases">
        <title>MicrobeNet Type strains.</title>
        <authorList>
            <person name="Nicholson A.C."/>
        </authorList>
    </citation>
    <scope>NUCLEOTIDE SEQUENCE [LARGE SCALE GENOMIC DNA]</scope>
    <source>
        <strain evidence="7 8">DSM 45078</strain>
    </source>
</reference>
<evidence type="ECO:0000256" key="3">
    <source>
        <dbReference type="ARBA" id="ARBA00023125"/>
    </source>
</evidence>
<dbReference type="InterPro" id="IPR001647">
    <property type="entry name" value="HTH_TetR"/>
</dbReference>
<dbReference type="InterPro" id="IPR009057">
    <property type="entry name" value="Homeodomain-like_sf"/>
</dbReference>
<keyword evidence="3 5" id="KW-0238">DNA-binding</keyword>
<protein>
    <submittedName>
        <fullName evidence="7">TetR/AcrR family transcriptional regulator</fullName>
    </submittedName>
</protein>
<evidence type="ECO:0000256" key="4">
    <source>
        <dbReference type="ARBA" id="ARBA00023163"/>
    </source>
</evidence>
<proteinExistence type="predicted"/>
<dbReference type="PANTHER" id="PTHR30055:SF151">
    <property type="entry name" value="TRANSCRIPTIONAL REGULATORY PROTEIN"/>
    <property type="match status" value="1"/>
</dbReference>
<dbReference type="PRINTS" id="PR00400">
    <property type="entry name" value="TETREPRESSOR"/>
</dbReference>